<dbReference type="InterPro" id="IPR027032">
    <property type="entry name" value="Twinkle-like"/>
</dbReference>
<evidence type="ECO:0000313" key="3">
    <source>
        <dbReference type="EMBL" id="RAR85018.1"/>
    </source>
</evidence>
<proteinExistence type="predicted"/>
<dbReference type="GO" id="GO:0008270">
    <property type="term" value="F:zinc ion binding"/>
    <property type="evidence" value="ECO:0007669"/>
    <property type="project" value="InterPro"/>
</dbReference>
<accession>A0A328ZFR1</accession>
<keyword evidence="4" id="KW-1185">Reference proteome</keyword>
<dbReference type="GO" id="GO:0043139">
    <property type="term" value="F:5'-3' DNA helicase activity"/>
    <property type="evidence" value="ECO:0007669"/>
    <property type="project" value="InterPro"/>
</dbReference>
<dbReference type="GO" id="GO:0006260">
    <property type="term" value="P:DNA replication"/>
    <property type="evidence" value="ECO:0007669"/>
    <property type="project" value="InterPro"/>
</dbReference>
<comment type="caution">
    <text evidence="3">The sequence shown here is derived from an EMBL/GenBank/DDBJ whole genome shotgun (WGS) entry which is preliminary data.</text>
</comment>
<feature type="region of interest" description="Disordered" evidence="1">
    <location>
        <begin position="101"/>
        <end position="120"/>
    </location>
</feature>
<dbReference type="Proteomes" id="UP000248856">
    <property type="component" value="Unassembled WGS sequence"/>
</dbReference>
<dbReference type="Pfam" id="PF13155">
    <property type="entry name" value="Toprim_2"/>
    <property type="match status" value="1"/>
</dbReference>
<name>A0A328ZFR1_9BURK</name>
<dbReference type="Gene3D" id="3.40.1360.10">
    <property type="match status" value="1"/>
</dbReference>
<dbReference type="AlphaFoldDB" id="A0A328ZFR1"/>
<dbReference type="Pfam" id="PF13481">
    <property type="entry name" value="AAA_25"/>
    <property type="match status" value="1"/>
</dbReference>
<dbReference type="Gene3D" id="3.90.580.10">
    <property type="entry name" value="Zinc finger, CHC2-type domain"/>
    <property type="match status" value="1"/>
</dbReference>
<dbReference type="Gene3D" id="3.40.50.300">
    <property type="entry name" value="P-loop containing nucleotide triphosphate hydrolases"/>
    <property type="match status" value="1"/>
</dbReference>
<sequence length="612" mass="68924">MNVAEIKDHLAQRAGDVAQYLLPGGKRAGKEWKAGNVSGEAGNSLSVCIGGARAGVWKDFASDEGGDLLDLWMACRGLALTEAMREAKDYLGIREVAPKPPERTYRTPEKPRCRTPKDRVHDWLTGPAPDGRCLTAETLKAFKIGEQVENGKTFAVFPYFDETGERLLNVKYRNPDAKADMRQEKGAMPCLFGWHLIDPKARAVTICEGEIDAMTLHQMGIPALSINQGAGNHQWIESDWDRLERFSDITICFDHDEAGDKGAPEVMRRLGIERCRRVMLPEKDPNAWLQYGAEAYDFRTAINEAKSMDPEELVSADDRTEAVIAEFYPSADGRRYPSLYVDKHLDWFEFHEGEYTAWTGWNGHGKSLFLDQVLLGLMHQGQRVVVFSGELTAVRHLKRIHKQAAGLDRPTPAYLRAIGAWLRDKLWMFDVVGNAKLDRLLEVFGYSARRYGAKHFVVDSLMMLDVPVDGPGALSAQKIAVQKICAFARAYGVHVHLVAHPRKGRDENLPPTKMDVAGSLDIINAADNVFTVWRNRKDESPPDASDEAAMAKWTAQQGEPDGRLILSKYRHGDFQDYTQALWFHKESMQYRTQHRRFPLSFVPFSIEETPHG</sequence>
<dbReference type="PANTHER" id="PTHR12873:SF0">
    <property type="entry name" value="TWINKLE MTDNA HELICASE"/>
    <property type="match status" value="1"/>
</dbReference>
<reference evidence="3 4" key="1">
    <citation type="submission" date="2018-06" db="EMBL/GenBank/DDBJ databases">
        <title>Genomic Encyclopedia of Archaeal and Bacterial Type Strains, Phase II (KMG-II): from individual species to whole genera.</title>
        <authorList>
            <person name="Goeker M."/>
        </authorList>
    </citation>
    <scope>NUCLEOTIDE SEQUENCE [LARGE SCALE GENOMIC DNA]</scope>
    <source>
        <strain evidence="3 4">CFPB 3232</strain>
    </source>
</reference>
<evidence type="ECO:0000259" key="2">
    <source>
        <dbReference type="PROSITE" id="PS51199"/>
    </source>
</evidence>
<dbReference type="RefSeq" id="WP_111876434.1">
    <property type="nucleotide sequence ID" value="NZ_CBCSGC010000010.1"/>
</dbReference>
<dbReference type="PANTHER" id="PTHR12873">
    <property type="entry name" value="T7-LIKE MITOCHONDRIAL DNA HELICASE"/>
    <property type="match status" value="1"/>
</dbReference>
<feature type="domain" description="SF4 helicase" evidence="2">
    <location>
        <begin position="329"/>
        <end position="597"/>
    </location>
</feature>
<dbReference type="InterPro" id="IPR036977">
    <property type="entry name" value="DNA_primase_Znf_CHC2"/>
</dbReference>
<gene>
    <name evidence="3" type="ORF">AX018_1008111</name>
</gene>
<evidence type="ECO:0000256" key="1">
    <source>
        <dbReference type="SAM" id="MobiDB-lite"/>
    </source>
</evidence>
<dbReference type="CDD" id="cd01029">
    <property type="entry name" value="TOPRIM_primases"/>
    <property type="match status" value="1"/>
</dbReference>
<dbReference type="InterPro" id="IPR034154">
    <property type="entry name" value="TOPRIM_DnaG/twinkle"/>
</dbReference>
<dbReference type="GO" id="GO:0003697">
    <property type="term" value="F:single-stranded DNA binding"/>
    <property type="evidence" value="ECO:0007669"/>
    <property type="project" value="InterPro"/>
</dbReference>
<dbReference type="GO" id="GO:0005524">
    <property type="term" value="F:ATP binding"/>
    <property type="evidence" value="ECO:0007669"/>
    <property type="project" value="InterPro"/>
</dbReference>
<dbReference type="SUPFAM" id="SSF52540">
    <property type="entry name" value="P-loop containing nucleoside triphosphate hydrolases"/>
    <property type="match status" value="1"/>
</dbReference>
<evidence type="ECO:0000313" key="4">
    <source>
        <dbReference type="Proteomes" id="UP000248856"/>
    </source>
</evidence>
<dbReference type="OrthoDB" id="5959484at2"/>
<dbReference type="EMBL" id="QLTA01000008">
    <property type="protein sequence ID" value="RAR85018.1"/>
    <property type="molecule type" value="Genomic_DNA"/>
</dbReference>
<dbReference type="InterPro" id="IPR027417">
    <property type="entry name" value="P-loop_NTPase"/>
</dbReference>
<dbReference type="SUPFAM" id="SSF56731">
    <property type="entry name" value="DNA primase core"/>
    <property type="match status" value="1"/>
</dbReference>
<dbReference type="InterPro" id="IPR007694">
    <property type="entry name" value="DNA_helicase_DnaB-like_C"/>
</dbReference>
<dbReference type="SUPFAM" id="SSF57783">
    <property type="entry name" value="Zinc beta-ribbon"/>
    <property type="match status" value="1"/>
</dbReference>
<organism evidence="3 4">
    <name type="scientific">Paracidovorax anthurii</name>
    <dbReference type="NCBI Taxonomy" id="78229"/>
    <lineage>
        <taxon>Bacteria</taxon>
        <taxon>Pseudomonadati</taxon>
        <taxon>Pseudomonadota</taxon>
        <taxon>Betaproteobacteria</taxon>
        <taxon>Burkholderiales</taxon>
        <taxon>Comamonadaceae</taxon>
        <taxon>Paracidovorax</taxon>
    </lineage>
</organism>
<dbReference type="PROSITE" id="PS51199">
    <property type="entry name" value="SF4_HELICASE"/>
    <property type="match status" value="1"/>
</dbReference>
<protein>
    <submittedName>
        <fullName evidence="3">Twinkle protein</fullName>
    </submittedName>
</protein>